<accession>A0A8S2Z6A4</accession>
<organism evidence="2 3">
    <name type="scientific">Didymodactylos carnosus</name>
    <dbReference type="NCBI Taxonomy" id="1234261"/>
    <lineage>
        <taxon>Eukaryota</taxon>
        <taxon>Metazoa</taxon>
        <taxon>Spiralia</taxon>
        <taxon>Gnathifera</taxon>
        <taxon>Rotifera</taxon>
        <taxon>Eurotatoria</taxon>
        <taxon>Bdelloidea</taxon>
        <taxon>Philodinida</taxon>
        <taxon>Philodinidae</taxon>
        <taxon>Didymodactylos</taxon>
    </lineage>
</organism>
<gene>
    <name evidence="2" type="ORF">SRO942_LOCUS49171</name>
</gene>
<dbReference type="AlphaFoldDB" id="A0A8S2Z6A4"/>
<proteinExistence type="predicted"/>
<evidence type="ECO:0000256" key="1">
    <source>
        <dbReference type="SAM" id="Coils"/>
    </source>
</evidence>
<evidence type="ECO:0000313" key="3">
    <source>
        <dbReference type="Proteomes" id="UP000681722"/>
    </source>
</evidence>
<keyword evidence="1" id="KW-0175">Coiled coil</keyword>
<dbReference type="Proteomes" id="UP000681722">
    <property type="component" value="Unassembled WGS sequence"/>
</dbReference>
<name>A0A8S2Z6A4_9BILA</name>
<sequence length="161" mass="18667">PNPPATNNTVSQNDHNLGETIKFLSDELKQVQQRHEDEQKKIEQKFKTCMTLMNETCLLIQQSQATEQTMVRAMNAAISQSMFGTYMKLTEQLHFIVVKLKAYTKNDEYDELLQQINLQVQFLTKSHTEYLKHQDELKSISIKQTQALNQIMDSFLRNGNG</sequence>
<feature type="coiled-coil region" evidence="1">
    <location>
        <begin position="21"/>
        <end position="48"/>
    </location>
</feature>
<feature type="non-terminal residue" evidence="2">
    <location>
        <position position="1"/>
    </location>
</feature>
<reference evidence="2" key="1">
    <citation type="submission" date="2021-02" db="EMBL/GenBank/DDBJ databases">
        <authorList>
            <person name="Nowell W R."/>
        </authorList>
    </citation>
    <scope>NUCLEOTIDE SEQUENCE</scope>
</reference>
<dbReference type="EMBL" id="CAJOBC010130254">
    <property type="protein sequence ID" value="CAF4610137.1"/>
    <property type="molecule type" value="Genomic_DNA"/>
</dbReference>
<comment type="caution">
    <text evidence="2">The sequence shown here is derived from an EMBL/GenBank/DDBJ whole genome shotgun (WGS) entry which is preliminary data.</text>
</comment>
<protein>
    <submittedName>
        <fullName evidence="2">Uncharacterized protein</fullName>
    </submittedName>
</protein>
<evidence type="ECO:0000313" key="2">
    <source>
        <dbReference type="EMBL" id="CAF4610137.1"/>
    </source>
</evidence>